<sequence>MYNLGTTYRQDGALHGFGSVRAAVTQEPPALLRAGTSDLPPAVAVAELRAWKLDRRRVLSAQPASKRIALDFVRPVRLVEVPPELRQSLHGAEPWRG</sequence>
<proteinExistence type="predicted"/>
<organism evidence="1 2">
    <name type="scientific">Gonium pectorale</name>
    <name type="common">Green alga</name>
    <dbReference type="NCBI Taxonomy" id="33097"/>
    <lineage>
        <taxon>Eukaryota</taxon>
        <taxon>Viridiplantae</taxon>
        <taxon>Chlorophyta</taxon>
        <taxon>core chlorophytes</taxon>
        <taxon>Chlorophyceae</taxon>
        <taxon>CS clade</taxon>
        <taxon>Chlamydomonadales</taxon>
        <taxon>Volvocaceae</taxon>
        <taxon>Gonium</taxon>
    </lineage>
</organism>
<keyword evidence="2" id="KW-1185">Reference proteome</keyword>
<gene>
    <name evidence="1" type="ORF">GPECTOR_22g898</name>
</gene>
<dbReference type="Proteomes" id="UP000075714">
    <property type="component" value="Unassembled WGS sequence"/>
</dbReference>
<accession>A0A150GHK6</accession>
<evidence type="ECO:0000313" key="2">
    <source>
        <dbReference type="Proteomes" id="UP000075714"/>
    </source>
</evidence>
<dbReference type="AlphaFoldDB" id="A0A150GHK6"/>
<dbReference type="EMBL" id="LSYV01000023">
    <property type="protein sequence ID" value="KXZ49304.1"/>
    <property type="molecule type" value="Genomic_DNA"/>
</dbReference>
<evidence type="ECO:0000313" key="1">
    <source>
        <dbReference type="EMBL" id="KXZ49304.1"/>
    </source>
</evidence>
<comment type="caution">
    <text evidence="1">The sequence shown here is derived from an EMBL/GenBank/DDBJ whole genome shotgun (WGS) entry which is preliminary data.</text>
</comment>
<name>A0A150GHK6_GONPE</name>
<protein>
    <submittedName>
        <fullName evidence="1">Uncharacterized protein</fullName>
    </submittedName>
</protein>
<reference evidence="2" key="1">
    <citation type="journal article" date="2016" name="Nat. Commun.">
        <title>The Gonium pectorale genome demonstrates co-option of cell cycle regulation during the evolution of multicellularity.</title>
        <authorList>
            <person name="Hanschen E.R."/>
            <person name="Marriage T.N."/>
            <person name="Ferris P.J."/>
            <person name="Hamaji T."/>
            <person name="Toyoda A."/>
            <person name="Fujiyama A."/>
            <person name="Neme R."/>
            <person name="Noguchi H."/>
            <person name="Minakuchi Y."/>
            <person name="Suzuki M."/>
            <person name="Kawai-Toyooka H."/>
            <person name="Smith D.R."/>
            <person name="Sparks H."/>
            <person name="Anderson J."/>
            <person name="Bakaric R."/>
            <person name="Luria V."/>
            <person name="Karger A."/>
            <person name="Kirschner M.W."/>
            <person name="Durand P.M."/>
            <person name="Michod R.E."/>
            <person name="Nozaki H."/>
            <person name="Olson B.J."/>
        </authorList>
    </citation>
    <scope>NUCLEOTIDE SEQUENCE [LARGE SCALE GENOMIC DNA]</scope>
    <source>
        <strain evidence="2">NIES-2863</strain>
    </source>
</reference>